<accession>A0AAJ4NPE0</accession>
<protein>
    <submittedName>
        <fullName evidence="2">Class I SAM-dependent methyltransferase</fullName>
        <ecNumber evidence="2">2.1.1.-</ecNumber>
    </submittedName>
</protein>
<organism evidence="2 3">
    <name type="scientific">Francisella salimarina</name>
    <dbReference type="NCBI Taxonomy" id="2599927"/>
    <lineage>
        <taxon>Bacteria</taxon>
        <taxon>Pseudomonadati</taxon>
        <taxon>Pseudomonadota</taxon>
        <taxon>Gammaproteobacteria</taxon>
        <taxon>Thiotrichales</taxon>
        <taxon>Francisellaceae</taxon>
        <taxon>Francisella</taxon>
    </lineage>
</organism>
<evidence type="ECO:0000256" key="1">
    <source>
        <dbReference type="SAM" id="Coils"/>
    </source>
</evidence>
<dbReference type="AlphaFoldDB" id="A0AAJ4NPE0"/>
<name>A0AAJ4NPE0_9GAMM</name>
<dbReference type="GO" id="GO:0008168">
    <property type="term" value="F:methyltransferase activity"/>
    <property type="evidence" value="ECO:0007669"/>
    <property type="project" value="UniProtKB-KW"/>
</dbReference>
<sequence length="722" mass="82769">MDKSEKNSISYFDAHIRDRGPKAKVSDKWELYLREYDRVLQPYCNKKVNIFEIGVQNGGSLEVLAKHFPLADKIIGCDIDERCASLKYSDNRVSIIIGDASSIEVTNKVSQLVDSLNIIIDDGSHKSGDIVKSFTHFFPLLNEGGIYIVEDLHCSYWEEFEGGIYHPFSSMSFFKALTDYINREHFGIKSNPKMVLDEIFDHYDCNMKEFDLAGIHSIEFINSMCVISKKSQRENILGREIVSGNSELIVPGRLAKNNSESTPLNQEANIWNISYNQQIISLKNHIVEKDSQLAHKDNLMISESAKLNSTIAEKNQQITEKNKLIAEKDFQLTHKDSVIINESIKFSNTIIEKDKQITEKDKLIAEKDKLIAEKDKLIAEKNQQITEKNKLLSNVYKSFSWRITKVFRLIPRGVRVLRRGVGKIKALKSVDFKFLVSQLIYRIKAIIYSPIRRLSNARSLNFTKRAKNKDVKVAVVYLARGNTPKELDAINKFIASYEKYSSGLNHSLYIIFKGFENESAINNIKHKIAFKYKAFHFDDDGYDIGSYMRITDLLKEDLLLFLNTYSRICAKNWVYKMAKPLLYKNNVGIVGATSSFESLASISEEHFPKAPNAHIRSNGFAIGRANFKRIIEDINISNKIDALCFESGYNSMTNKLKALGKKAVIVDKYGNYFFESQWHLSGVFRNIFVKNYLICDNRHDEFSLYGFSKKVSMAFCAWGKIR</sequence>
<proteinExistence type="predicted"/>
<dbReference type="EMBL" id="CP076680">
    <property type="protein sequence ID" value="QWU99351.1"/>
    <property type="molecule type" value="Genomic_DNA"/>
</dbReference>
<dbReference type="Proteomes" id="UP000683421">
    <property type="component" value="Chromosome"/>
</dbReference>
<evidence type="ECO:0000313" key="2">
    <source>
        <dbReference type="EMBL" id="QWU99351.1"/>
    </source>
</evidence>
<keyword evidence="1" id="KW-0175">Coiled coil</keyword>
<dbReference type="EC" id="2.1.1.-" evidence="2"/>
<evidence type="ECO:0000313" key="3">
    <source>
        <dbReference type="Proteomes" id="UP000683421"/>
    </source>
</evidence>
<keyword evidence="3" id="KW-1185">Reference proteome</keyword>
<dbReference type="KEGG" id="fsr:KQR59_00260"/>
<keyword evidence="2" id="KW-0489">Methyltransferase</keyword>
<gene>
    <name evidence="2" type="ORF">KQR59_00260</name>
</gene>
<dbReference type="GO" id="GO:0032259">
    <property type="term" value="P:methylation"/>
    <property type="evidence" value="ECO:0007669"/>
    <property type="project" value="UniProtKB-KW"/>
</dbReference>
<feature type="coiled-coil region" evidence="1">
    <location>
        <begin position="353"/>
        <end position="387"/>
    </location>
</feature>
<dbReference type="RefSeq" id="WP_216692205.1">
    <property type="nucleotide sequence ID" value="NZ_CP076680.1"/>
</dbReference>
<reference evidence="2 3" key="1">
    <citation type="submission" date="2021-06" db="EMBL/GenBank/DDBJ databases">
        <title>Ulceroglandular infection and bacteremia caused by Francisella salimarina in an immunocompromised patient, France.</title>
        <authorList>
            <person name="Hennebique A."/>
            <person name="Caspar Y."/>
            <person name="Maurin M."/>
            <person name="Boisset S."/>
            <person name="Pelloux I."/>
            <person name="Gallego-Hernanz M.P."/>
            <person name="Burucoa C."/>
            <person name="Cazenave-Roblot F."/>
            <person name="Plouzeau C."/>
            <person name="Rammaert B."/>
        </authorList>
    </citation>
    <scope>NUCLEOTIDE SEQUENCE [LARGE SCALE GENOMIC DNA]</scope>
    <source>
        <strain evidence="2 3">CHUGA-F75</strain>
    </source>
</reference>
<keyword evidence="2" id="KW-0808">Transferase</keyword>